<proteinExistence type="predicted"/>
<evidence type="ECO:0000313" key="6">
    <source>
        <dbReference type="Proteomes" id="UP000283786"/>
    </source>
</evidence>
<sequence length="441" mass="47077">MTPKIRPNAGETGPGRSGRRPKTTLGAALRHALPLGLGLAMVPGASLLPLPGIAPAVAQAQTFGPAIKVNDEVITQYELDQRARLLNLLNPQGNPTAEARDQLIEERLKGAAADSAGIRPGQADIDQGMAEFAGRTSMDKDEFIAALNDSGVSTETFRDFVANGIAWRQLVQGRFGNKVQISEDEIDRAIESQSRPGGVRVLLSEIFIPLQPDPARAESLARQISEMTTIAQFSDAARQYSAAQSRENGGQIDWMDASSLPPVLQGSVMGLAPGEVSDPLPVEGAFALFQMRQVQETGAPQMTYSAVEYAAYYVDGANTPKGQARLAEISAEIDTCDDLYGVAYGQPPQVLDRETLAPAEIPSDIAVELAKLDDNEVSTALRRNGGQTGVVLMLCGRVPTGTPSADQVDRGQVASQLQNRRLASYADGYLAQLRAEARIIE</sequence>
<dbReference type="KEGG" id="palw:PSAL_007680"/>
<dbReference type="Pfam" id="PF13624">
    <property type="entry name" value="SurA_N_3"/>
    <property type="match status" value="1"/>
</dbReference>
<gene>
    <name evidence="5" type="primary">surA</name>
    <name evidence="5" type="ORF">PSAL_007680</name>
</gene>
<dbReference type="Proteomes" id="UP000283786">
    <property type="component" value="Chromosome"/>
</dbReference>
<evidence type="ECO:0000256" key="4">
    <source>
        <dbReference type="ARBA" id="ARBA00031484"/>
    </source>
</evidence>
<dbReference type="Gene3D" id="3.10.50.40">
    <property type="match status" value="1"/>
</dbReference>
<protein>
    <recommendedName>
        <fullName evidence="1">Parvulin-like PPIase</fullName>
    </recommendedName>
    <alternativeName>
        <fullName evidence="3">Peptidyl-prolyl cis-trans isomerase plp</fullName>
    </alternativeName>
    <alternativeName>
        <fullName evidence="4">Rotamase plp</fullName>
    </alternativeName>
</protein>
<dbReference type="PANTHER" id="PTHR47637">
    <property type="entry name" value="CHAPERONE SURA"/>
    <property type="match status" value="1"/>
</dbReference>
<reference evidence="5 6" key="1">
    <citation type="submission" date="2020-08" db="EMBL/GenBank/DDBJ databases">
        <title>Genome sequence of Rhodobacteraceae bacterium Lw-13e.</title>
        <authorList>
            <person name="Poehlein A."/>
            <person name="Wolter L."/>
            <person name="Daniel R."/>
            <person name="Brinkhoff T."/>
        </authorList>
    </citation>
    <scope>NUCLEOTIDE SEQUENCE [LARGE SCALE GENOMIC DNA]</scope>
    <source>
        <strain evidence="5 6">Lw-13e</strain>
    </source>
</reference>
<organism evidence="5 6">
    <name type="scientific">Pseudooceanicola algae</name>
    <dbReference type="NCBI Taxonomy" id="1537215"/>
    <lineage>
        <taxon>Bacteria</taxon>
        <taxon>Pseudomonadati</taxon>
        <taxon>Pseudomonadota</taxon>
        <taxon>Alphaproteobacteria</taxon>
        <taxon>Rhodobacterales</taxon>
        <taxon>Paracoccaceae</taxon>
        <taxon>Pseudooceanicola</taxon>
    </lineage>
</organism>
<keyword evidence="6" id="KW-1185">Reference proteome</keyword>
<dbReference type="SUPFAM" id="SSF54534">
    <property type="entry name" value="FKBP-like"/>
    <property type="match status" value="1"/>
</dbReference>
<dbReference type="Pfam" id="PF00639">
    <property type="entry name" value="Rotamase"/>
    <property type="match status" value="1"/>
</dbReference>
<accession>A0A418SE23</accession>
<dbReference type="InterPro" id="IPR027304">
    <property type="entry name" value="Trigger_fact/SurA_dom_sf"/>
</dbReference>
<dbReference type="SUPFAM" id="SSF109998">
    <property type="entry name" value="Triger factor/SurA peptide-binding domain-like"/>
    <property type="match status" value="1"/>
</dbReference>
<evidence type="ECO:0000256" key="2">
    <source>
        <dbReference type="ARBA" id="ARBA00022729"/>
    </source>
</evidence>
<evidence type="ECO:0000256" key="1">
    <source>
        <dbReference type="ARBA" id="ARBA00018370"/>
    </source>
</evidence>
<dbReference type="GO" id="GO:0003755">
    <property type="term" value="F:peptidyl-prolyl cis-trans isomerase activity"/>
    <property type="evidence" value="ECO:0007669"/>
    <property type="project" value="UniProtKB-KW"/>
</dbReference>
<dbReference type="PANTHER" id="PTHR47637:SF1">
    <property type="entry name" value="CHAPERONE SURA"/>
    <property type="match status" value="1"/>
</dbReference>
<evidence type="ECO:0000313" key="5">
    <source>
        <dbReference type="EMBL" id="QPM89547.1"/>
    </source>
</evidence>
<keyword evidence="2" id="KW-0732">Signal</keyword>
<evidence type="ECO:0000256" key="3">
    <source>
        <dbReference type="ARBA" id="ARBA00030642"/>
    </source>
</evidence>
<dbReference type="AlphaFoldDB" id="A0A418SE23"/>
<dbReference type="InterPro" id="IPR000297">
    <property type="entry name" value="PPIase_PpiC"/>
</dbReference>
<dbReference type="EMBL" id="CP060436">
    <property type="protein sequence ID" value="QPM89547.1"/>
    <property type="molecule type" value="Genomic_DNA"/>
</dbReference>
<dbReference type="PROSITE" id="PS50198">
    <property type="entry name" value="PPIC_PPIASE_2"/>
    <property type="match status" value="1"/>
</dbReference>
<dbReference type="InterPro" id="IPR050280">
    <property type="entry name" value="OMP_Chaperone_SurA"/>
</dbReference>
<keyword evidence="5" id="KW-0413">Isomerase</keyword>
<dbReference type="Gene3D" id="1.10.4030.10">
    <property type="entry name" value="Porin chaperone SurA, peptide-binding domain"/>
    <property type="match status" value="1"/>
</dbReference>
<dbReference type="InterPro" id="IPR046357">
    <property type="entry name" value="PPIase_dom_sf"/>
</dbReference>
<name>A0A418SE23_9RHOB</name>
<dbReference type="RefSeq" id="WP_231388605.1">
    <property type="nucleotide sequence ID" value="NZ_CP060436.1"/>
</dbReference>